<keyword evidence="4" id="KW-1185">Reference proteome</keyword>
<evidence type="ECO:0000256" key="1">
    <source>
        <dbReference type="ARBA" id="ARBA00007169"/>
    </source>
</evidence>
<dbReference type="Proteomes" id="UP000319908">
    <property type="component" value="Unassembled WGS sequence"/>
</dbReference>
<dbReference type="EMBL" id="SJPU01000001">
    <property type="protein sequence ID" value="TWU19384.1"/>
    <property type="molecule type" value="Genomic_DNA"/>
</dbReference>
<comment type="caution">
    <text evidence="3">The sequence shown here is derived from an EMBL/GenBank/DDBJ whole genome shotgun (WGS) entry which is preliminary data.</text>
</comment>
<dbReference type="InterPro" id="IPR001031">
    <property type="entry name" value="Thioesterase"/>
</dbReference>
<protein>
    <submittedName>
        <fullName evidence="3">Linear gramicidin dehydrogenase LgrE</fullName>
        <ecNumber evidence="3">1.1.-.-</ecNumber>
    </submittedName>
</protein>
<dbReference type="SUPFAM" id="SSF53474">
    <property type="entry name" value="alpha/beta-Hydrolases"/>
    <property type="match status" value="1"/>
</dbReference>
<dbReference type="Pfam" id="PF00975">
    <property type="entry name" value="Thioesterase"/>
    <property type="match status" value="1"/>
</dbReference>
<accession>A0A5C6C7U0</accession>
<dbReference type="GO" id="GO:0008610">
    <property type="term" value="P:lipid biosynthetic process"/>
    <property type="evidence" value="ECO:0007669"/>
    <property type="project" value="TreeGrafter"/>
</dbReference>
<dbReference type="GO" id="GO:0016491">
    <property type="term" value="F:oxidoreductase activity"/>
    <property type="evidence" value="ECO:0007669"/>
    <property type="project" value="UniProtKB-KW"/>
</dbReference>
<reference evidence="3 4" key="1">
    <citation type="journal article" date="2020" name="Antonie Van Leeuwenhoek">
        <title>Rhodopirellula heiligendammensis sp. nov., Rhodopirellula pilleata sp. nov., and Rhodopirellula solitaria sp. nov. isolated from natural or artificial marine surfaces in Northern Germany and California, USA, and emended description of the genus Rhodopirellula.</title>
        <authorList>
            <person name="Kallscheuer N."/>
            <person name="Wiegand S."/>
            <person name="Jogler M."/>
            <person name="Boedeker C."/>
            <person name="Peeters S.H."/>
            <person name="Rast P."/>
            <person name="Heuer A."/>
            <person name="Jetten M.S.M."/>
            <person name="Rohde M."/>
            <person name="Jogler C."/>
        </authorList>
    </citation>
    <scope>NUCLEOTIDE SEQUENCE [LARGE SCALE GENOMIC DNA]</scope>
    <source>
        <strain evidence="3 4">Poly21</strain>
    </source>
</reference>
<name>A0A5C6C7U0_9BACT</name>
<dbReference type="RefSeq" id="WP_146406213.1">
    <property type="nucleotide sequence ID" value="NZ_SJPU01000001.1"/>
</dbReference>
<dbReference type="AlphaFoldDB" id="A0A5C6C7U0"/>
<feature type="domain" description="Thioesterase" evidence="2">
    <location>
        <begin position="22"/>
        <end position="239"/>
    </location>
</feature>
<dbReference type="InterPro" id="IPR012223">
    <property type="entry name" value="TEII"/>
</dbReference>
<evidence type="ECO:0000259" key="2">
    <source>
        <dbReference type="Pfam" id="PF00975"/>
    </source>
</evidence>
<sequence>MTIAHSSPWYRRIGERVDSAETVIWFPHAGGSASPLIRHFRALPPPVNLFAAALPGREGRFAEEMPDSLSQLITILVSELPRLARPPIFVGHSFGALLAYCLAKSCAAQTIGPHRLVTMALASPDQISQRDSIVHLNNRDFAEQLAQRYGGIPPSLRANQEAMELLLPTVRNDLKLLESYQDDQDVVLDIPILAIAGSHDERASAAKMHGWRTRTRGPFAMETLPGDHFFPLTQINRVLQLAMLSHDTSR</sequence>
<gene>
    <name evidence="3" type="primary">lgrE</name>
    <name evidence="3" type="ORF">Poly21_15570</name>
</gene>
<dbReference type="InterPro" id="IPR029058">
    <property type="entry name" value="AB_hydrolase_fold"/>
</dbReference>
<dbReference type="PANTHER" id="PTHR11487">
    <property type="entry name" value="THIOESTERASE"/>
    <property type="match status" value="1"/>
</dbReference>
<comment type="similarity">
    <text evidence="1">Belongs to the thioesterase family.</text>
</comment>
<proteinExistence type="inferred from homology"/>
<evidence type="ECO:0000313" key="4">
    <source>
        <dbReference type="Proteomes" id="UP000319908"/>
    </source>
</evidence>
<dbReference type="Gene3D" id="3.40.50.1820">
    <property type="entry name" value="alpha/beta hydrolase"/>
    <property type="match status" value="1"/>
</dbReference>
<organism evidence="3 4">
    <name type="scientific">Allorhodopirellula heiligendammensis</name>
    <dbReference type="NCBI Taxonomy" id="2714739"/>
    <lineage>
        <taxon>Bacteria</taxon>
        <taxon>Pseudomonadati</taxon>
        <taxon>Planctomycetota</taxon>
        <taxon>Planctomycetia</taxon>
        <taxon>Pirellulales</taxon>
        <taxon>Pirellulaceae</taxon>
        <taxon>Allorhodopirellula</taxon>
    </lineage>
</organism>
<dbReference type="EC" id="1.1.-.-" evidence="3"/>
<dbReference type="PANTHER" id="PTHR11487:SF0">
    <property type="entry name" value="S-ACYL FATTY ACID SYNTHASE THIOESTERASE, MEDIUM CHAIN"/>
    <property type="match status" value="1"/>
</dbReference>
<dbReference type="OrthoDB" id="279191at2"/>
<evidence type="ECO:0000313" key="3">
    <source>
        <dbReference type="EMBL" id="TWU19384.1"/>
    </source>
</evidence>
<keyword evidence="3" id="KW-0560">Oxidoreductase</keyword>